<dbReference type="AlphaFoldDB" id="A0A938WTW0"/>
<accession>A0A938WTW0</accession>
<dbReference type="RefSeq" id="WP_205105454.1">
    <property type="nucleotide sequence ID" value="NZ_JACJJG010000064.1"/>
</dbReference>
<dbReference type="Proteomes" id="UP000706891">
    <property type="component" value="Unassembled WGS sequence"/>
</dbReference>
<reference evidence="2" key="1">
    <citation type="submission" date="2020-08" db="EMBL/GenBank/DDBJ databases">
        <authorList>
            <person name="Cejkova D."/>
            <person name="Kubasova T."/>
            <person name="Jahodarova E."/>
            <person name="Rychlik I."/>
        </authorList>
    </citation>
    <scope>NUCLEOTIDE SEQUENCE</scope>
    <source>
        <strain evidence="2">An824</strain>
    </source>
</reference>
<organism evidence="2 3">
    <name type="scientific">Marseilla massiliensis</name>
    <dbReference type="NCBI Taxonomy" id="1841864"/>
    <lineage>
        <taxon>Bacteria</taxon>
        <taxon>Pseudomonadati</taxon>
        <taxon>Bacteroidota</taxon>
        <taxon>Bacteroidia</taxon>
        <taxon>Bacteroidales</taxon>
        <taxon>Prevotellaceae</taxon>
        <taxon>Marseilla</taxon>
    </lineage>
</organism>
<gene>
    <name evidence="2" type="ORF">H6A34_10350</name>
</gene>
<evidence type="ECO:0000313" key="3">
    <source>
        <dbReference type="Proteomes" id="UP000706891"/>
    </source>
</evidence>
<keyword evidence="3" id="KW-1185">Reference proteome</keyword>
<dbReference type="InterPro" id="IPR015032">
    <property type="entry name" value="ThsB__TIR-like_domain"/>
</dbReference>
<dbReference type="InterPro" id="IPR036490">
    <property type="entry name" value="ThsB_TIR-like_sf"/>
</dbReference>
<dbReference type="SUPFAM" id="SSF52206">
    <property type="entry name" value="Hypothetical protein MTH538"/>
    <property type="match status" value="1"/>
</dbReference>
<reference evidence="2" key="2">
    <citation type="journal article" date="2021" name="Sci. Rep.">
        <title>The distribution of antibiotic resistance genes in chicken gut microbiota commensals.</title>
        <authorList>
            <person name="Juricova H."/>
            <person name="Matiasovicova J."/>
            <person name="Kubasova T."/>
            <person name="Cejkova D."/>
            <person name="Rychlik I."/>
        </authorList>
    </citation>
    <scope>NUCLEOTIDE SEQUENCE</scope>
    <source>
        <strain evidence="2">An824</strain>
    </source>
</reference>
<proteinExistence type="predicted"/>
<feature type="domain" description="Thoeris protein ThsB TIR-like" evidence="1">
    <location>
        <begin position="9"/>
        <end position="102"/>
    </location>
</feature>
<dbReference type="Gene3D" id="3.40.50.9200">
    <property type="entry name" value="Hypothetical protein MTH538"/>
    <property type="match status" value="1"/>
</dbReference>
<protein>
    <submittedName>
        <fullName evidence="2">TIR domain-containing protein</fullName>
    </submittedName>
</protein>
<name>A0A938WTW0_9BACT</name>
<dbReference type="Pfam" id="PF08937">
    <property type="entry name" value="ThsB_TIR"/>
    <property type="match status" value="1"/>
</dbReference>
<evidence type="ECO:0000259" key="1">
    <source>
        <dbReference type="Pfam" id="PF08937"/>
    </source>
</evidence>
<comment type="caution">
    <text evidence="2">The sequence shown here is derived from an EMBL/GenBank/DDBJ whole genome shotgun (WGS) entry which is preliminary data.</text>
</comment>
<dbReference type="EMBL" id="JACJJG010000064">
    <property type="protein sequence ID" value="MBM6674273.1"/>
    <property type="molecule type" value="Genomic_DNA"/>
</dbReference>
<evidence type="ECO:0000313" key="2">
    <source>
        <dbReference type="EMBL" id="MBM6674273.1"/>
    </source>
</evidence>
<sequence length="155" mass="17578">MGTEFKNVFVSHFHEDEDGIKKLKKLLGDQYELHNYSVTSEKFNNAKNDDYIKSLLRPLINQAGTFICLIGPNTHDSDWVDWEVREAARLKKPIIGIFLRGTSDADLPDAINDLADTIVGWNESKIVDAIKNGKTYFEKSDGSQRDNVDSPRETC</sequence>